<dbReference type="Gene3D" id="1.10.287.130">
    <property type="match status" value="1"/>
</dbReference>
<dbReference type="InterPro" id="IPR003661">
    <property type="entry name" value="HisK_dim/P_dom"/>
</dbReference>
<evidence type="ECO:0000256" key="8">
    <source>
        <dbReference type="SAM" id="Coils"/>
    </source>
</evidence>
<evidence type="ECO:0000256" key="1">
    <source>
        <dbReference type="ARBA" id="ARBA00000085"/>
    </source>
</evidence>
<dbReference type="RefSeq" id="WP_112306101.1">
    <property type="nucleotide sequence ID" value="NZ_QMDV01000003.1"/>
</dbReference>
<feature type="coiled-coil region" evidence="8">
    <location>
        <begin position="396"/>
        <end position="423"/>
    </location>
</feature>
<keyword evidence="6" id="KW-0902">Two-component regulatory system</keyword>
<feature type="repeat" description="TPR" evidence="7">
    <location>
        <begin position="79"/>
        <end position="112"/>
    </location>
</feature>
<keyword evidence="5" id="KW-0418">Kinase</keyword>
<dbReference type="OrthoDB" id="9810447at2"/>
<dbReference type="SUPFAM" id="SSF47384">
    <property type="entry name" value="Homodimeric domain of signal transducing histidine kinase"/>
    <property type="match status" value="1"/>
</dbReference>
<dbReference type="InterPro" id="IPR005467">
    <property type="entry name" value="His_kinase_dom"/>
</dbReference>
<evidence type="ECO:0000256" key="9">
    <source>
        <dbReference type="SAM" id="Phobius"/>
    </source>
</evidence>
<organism evidence="12 13">
    <name type="scientific">Pontibacter arcticus</name>
    <dbReference type="NCBI Taxonomy" id="2080288"/>
    <lineage>
        <taxon>Bacteria</taxon>
        <taxon>Pseudomonadati</taxon>
        <taxon>Bacteroidota</taxon>
        <taxon>Cytophagia</taxon>
        <taxon>Cytophagales</taxon>
        <taxon>Hymenobacteraceae</taxon>
        <taxon>Pontibacter</taxon>
    </lineage>
</organism>
<dbReference type="Pfam" id="PF13424">
    <property type="entry name" value="TPR_12"/>
    <property type="match status" value="2"/>
</dbReference>
<gene>
    <name evidence="12" type="ORF">DP923_12065</name>
</gene>
<evidence type="ECO:0000313" key="12">
    <source>
        <dbReference type="EMBL" id="RAU82508.1"/>
    </source>
</evidence>
<evidence type="ECO:0000313" key="13">
    <source>
        <dbReference type="Proteomes" id="UP000251692"/>
    </source>
</evidence>
<dbReference type="AlphaFoldDB" id="A0A364RDT6"/>
<dbReference type="EMBL" id="QMDV01000003">
    <property type="protein sequence ID" value="RAU82508.1"/>
    <property type="molecule type" value="Genomic_DNA"/>
</dbReference>
<dbReference type="SMART" id="SM00387">
    <property type="entry name" value="HATPase_c"/>
    <property type="match status" value="1"/>
</dbReference>
<dbReference type="PROSITE" id="PS50109">
    <property type="entry name" value="HIS_KIN"/>
    <property type="match status" value="1"/>
</dbReference>
<feature type="coiled-coil region" evidence="8">
    <location>
        <begin position="325"/>
        <end position="352"/>
    </location>
</feature>
<dbReference type="PANTHER" id="PTHR43711">
    <property type="entry name" value="TWO-COMPONENT HISTIDINE KINASE"/>
    <property type="match status" value="1"/>
</dbReference>
<dbReference type="PROSITE" id="PS50005">
    <property type="entry name" value="TPR"/>
    <property type="match status" value="1"/>
</dbReference>
<keyword evidence="9" id="KW-0812">Transmembrane</keyword>
<keyword evidence="9" id="KW-1133">Transmembrane helix</keyword>
<comment type="catalytic activity">
    <reaction evidence="1">
        <text>ATP + protein L-histidine = ADP + protein N-phospho-L-histidine.</text>
        <dbReference type="EC" id="2.7.13.3"/>
    </reaction>
</comment>
<keyword evidence="13" id="KW-1185">Reference proteome</keyword>
<dbReference type="InterPro" id="IPR004358">
    <property type="entry name" value="Sig_transdc_His_kin-like_C"/>
</dbReference>
<feature type="signal peptide" evidence="10">
    <location>
        <begin position="1"/>
        <end position="18"/>
    </location>
</feature>
<feature type="transmembrane region" description="Helical" evidence="9">
    <location>
        <begin position="356"/>
        <end position="376"/>
    </location>
</feature>
<dbReference type="CDD" id="cd00082">
    <property type="entry name" value="HisKA"/>
    <property type="match status" value="1"/>
</dbReference>
<dbReference type="SUPFAM" id="SSF55874">
    <property type="entry name" value="ATPase domain of HSP90 chaperone/DNA topoisomerase II/histidine kinase"/>
    <property type="match status" value="1"/>
</dbReference>
<proteinExistence type="predicted"/>
<evidence type="ECO:0000256" key="7">
    <source>
        <dbReference type="PROSITE-ProRule" id="PRU00339"/>
    </source>
</evidence>
<dbReference type="PRINTS" id="PR00344">
    <property type="entry name" value="BCTRLSENSOR"/>
</dbReference>
<dbReference type="CDD" id="cd00075">
    <property type="entry name" value="HATPase"/>
    <property type="match status" value="1"/>
</dbReference>
<feature type="chain" id="PRO_5016637134" description="histidine kinase" evidence="10">
    <location>
        <begin position="19"/>
        <end position="663"/>
    </location>
</feature>
<dbReference type="InterPro" id="IPR019734">
    <property type="entry name" value="TPR_rpt"/>
</dbReference>
<keyword evidence="8" id="KW-0175">Coiled coil</keyword>
<dbReference type="Gene3D" id="1.25.40.10">
    <property type="entry name" value="Tetratricopeptide repeat domain"/>
    <property type="match status" value="1"/>
</dbReference>
<dbReference type="Proteomes" id="UP000251692">
    <property type="component" value="Unassembled WGS sequence"/>
</dbReference>
<dbReference type="PANTHER" id="PTHR43711:SF1">
    <property type="entry name" value="HISTIDINE KINASE 1"/>
    <property type="match status" value="1"/>
</dbReference>
<dbReference type="InterPro" id="IPR003594">
    <property type="entry name" value="HATPase_dom"/>
</dbReference>
<dbReference type="GO" id="GO:0000155">
    <property type="term" value="F:phosphorelay sensor kinase activity"/>
    <property type="evidence" value="ECO:0007669"/>
    <property type="project" value="InterPro"/>
</dbReference>
<evidence type="ECO:0000256" key="2">
    <source>
        <dbReference type="ARBA" id="ARBA00012438"/>
    </source>
</evidence>
<dbReference type="Gene3D" id="3.30.565.10">
    <property type="entry name" value="Histidine kinase-like ATPase, C-terminal domain"/>
    <property type="match status" value="1"/>
</dbReference>
<keyword evidence="9" id="KW-0472">Membrane</keyword>
<dbReference type="SUPFAM" id="SSF48452">
    <property type="entry name" value="TPR-like"/>
    <property type="match status" value="2"/>
</dbReference>
<name>A0A364RDT6_9BACT</name>
<dbReference type="Pfam" id="PF02518">
    <property type="entry name" value="HATPase_c"/>
    <property type="match status" value="1"/>
</dbReference>
<keyword evidence="7" id="KW-0802">TPR repeat</keyword>
<dbReference type="SMART" id="SM00028">
    <property type="entry name" value="TPR"/>
    <property type="match status" value="5"/>
</dbReference>
<comment type="caution">
    <text evidence="12">The sequence shown here is derived from an EMBL/GenBank/DDBJ whole genome shotgun (WGS) entry which is preliminary data.</text>
</comment>
<keyword evidence="3" id="KW-0597">Phosphoprotein</keyword>
<dbReference type="InterPro" id="IPR036097">
    <property type="entry name" value="HisK_dim/P_sf"/>
</dbReference>
<evidence type="ECO:0000256" key="4">
    <source>
        <dbReference type="ARBA" id="ARBA00022679"/>
    </source>
</evidence>
<dbReference type="InterPro" id="IPR036890">
    <property type="entry name" value="HATPase_C_sf"/>
</dbReference>
<keyword evidence="4" id="KW-0808">Transferase</keyword>
<accession>A0A364RDT6</accession>
<evidence type="ECO:0000256" key="3">
    <source>
        <dbReference type="ARBA" id="ARBA00022553"/>
    </source>
</evidence>
<sequence>MKFFLYLGFFFLSFVALAQNPKIKGLEAQLKTATTPEEQIELYIKLSKEYRNISFEQSLGYAKKAKELAKQNGDSTALSSAFNSIGVAYDLYGNYSKATSYYYKSLRISEAIGDSTGMSTNYNNIANIFDIRNDIPKSIEYYNKSLEIARAIKDTASVARAIINLGSSYQLLGQSDKALFYLKEGSRLYTLVKNEQGIVMSANNLGFIHSERGEWKTAITQHNRALELATNSNNYLDVAYSLSGLAVANFTGKQYDKALQYALENLRILKELNSKDEIQIAAMILNDIYLEKGDYRKAHEYLTLHSQYKDSVHNAAIDLKITELQLTYRNEKAEQENQLLKVERRLKNQQLERNTIIQVCILALLLIACMAAFVFFRSRQHLHGINQLLMHNSVILSQQKAELTDQAKLLNDQKEELEKLNTVKDRLFSVIAHDLKGPLVSLKGLLHIAATGSVPEDKFKMLLAKLETSQQNALWLLDNLLVWAKTQMRGIAFRPKNVTAHTLAQETLHLLQPQAQQKSITLHNNIDEADVVTADPETTKIVFRNLISNAIKFSYTGGAISLNSVRIPGYLELSVTDEGVGIQHDVIDKLFVARNYSSSGTANEKGSGLGLALCKEFIEQNGGFISVESKFRNGSTFKFTLPLAADAVDQPTKTQPVLESELY</sequence>
<dbReference type="SMART" id="SM00388">
    <property type="entry name" value="HisKA"/>
    <property type="match status" value="1"/>
</dbReference>
<evidence type="ECO:0000256" key="6">
    <source>
        <dbReference type="ARBA" id="ARBA00023012"/>
    </source>
</evidence>
<reference evidence="12 13" key="1">
    <citation type="submission" date="2018-06" db="EMBL/GenBank/DDBJ databases">
        <authorList>
            <person name="Liu Z.-W."/>
        </authorList>
    </citation>
    <scope>NUCLEOTIDE SEQUENCE [LARGE SCALE GENOMIC DNA]</scope>
    <source>
        <strain evidence="12 13">2b14</strain>
    </source>
</reference>
<dbReference type="InterPro" id="IPR011990">
    <property type="entry name" value="TPR-like_helical_dom_sf"/>
</dbReference>
<reference evidence="12 13" key="2">
    <citation type="submission" date="2018-07" db="EMBL/GenBank/DDBJ databases">
        <title>Pontibacter sp. 2b14 genomic sequence and assembly.</title>
        <authorList>
            <person name="Du Z.-J."/>
        </authorList>
    </citation>
    <scope>NUCLEOTIDE SEQUENCE [LARGE SCALE GENOMIC DNA]</scope>
    <source>
        <strain evidence="12 13">2b14</strain>
    </source>
</reference>
<evidence type="ECO:0000256" key="10">
    <source>
        <dbReference type="SAM" id="SignalP"/>
    </source>
</evidence>
<dbReference type="InterPro" id="IPR050736">
    <property type="entry name" value="Sensor_HK_Regulatory"/>
</dbReference>
<dbReference type="EC" id="2.7.13.3" evidence="2"/>
<evidence type="ECO:0000259" key="11">
    <source>
        <dbReference type="PROSITE" id="PS50109"/>
    </source>
</evidence>
<protein>
    <recommendedName>
        <fullName evidence="2">histidine kinase</fullName>
        <ecNumber evidence="2">2.7.13.3</ecNumber>
    </recommendedName>
</protein>
<evidence type="ECO:0000256" key="5">
    <source>
        <dbReference type="ARBA" id="ARBA00022777"/>
    </source>
</evidence>
<keyword evidence="10" id="KW-0732">Signal</keyword>
<feature type="domain" description="Histidine kinase" evidence="11">
    <location>
        <begin position="430"/>
        <end position="645"/>
    </location>
</feature>